<keyword evidence="2" id="KW-1185">Reference proteome</keyword>
<gene>
    <name evidence="1" type="ORF">AGERDE_LOCUS1840</name>
</gene>
<accession>A0A9N8YSF6</accession>
<dbReference type="EMBL" id="CAJVPL010000138">
    <property type="protein sequence ID" value="CAG8453013.1"/>
    <property type="molecule type" value="Genomic_DNA"/>
</dbReference>
<proteinExistence type="predicted"/>
<protein>
    <submittedName>
        <fullName evidence="1">8872_t:CDS:1</fullName>
    </submittedName>
</protein>
<name>A0A9N8YSF6_9GLOM</name>
<evidence type="ECO:0000313" key="2">
    <source>
        <dbReference type="Proteomes" id="UP000789831"/>
    </source>
</evidence>
<sequence>MVRPPKYDHTFRASYYYSPFLQVESSLTIWLEPSRLSPKRTQRLTPSMRNRCYHFQCTLRTVRKALTRLYNTLELGMFTVLCQMEKERLIKSMYWLLGVLTRIKGVRELLEHRY</sequence>
<evidence type="ECO:0000313" key="1">
    <source>
        <dbReference type="EMBL" id="CAG8453013.1"/>
    </source>
</evidence>
<dbReference type="Proteomes" id="UP000789831">
    <property type="component" value="Unassembled WGS sequence"/>
</dbReference>
<organism evidence="1 2">
    <name type="scientific">Ambispora gerdemannii</name>
    <dbReference type="NCBI Taxonomy" id="144530"/>
    <lineage>
        <taxon>Eukaryota</taxon>
        <taxon>Fungi</taxon>
        <taxon>Fungi incertae sedis</taxon>
        <taxon>Mucoromycota</taxon>
        <taxon>Glomeromycotina</taxon>
        <taxon>Glomeromycetes</taxon>
        <taxon>Archaeosporales</taxon>
        <taxon>Ambisporaceae</taxon>
        <taxon>Ambispora</taxon>
    </lineage>
</organism>
<reference evidence="1" key="1">
    <citation type="submission" date="2021-06" db="EMBL/GenBank/DDBJ databases">
        <authorList>
            <person name="Kallberg Y."/>
            <person name="Tangrot J."/>
            <person name="Rosling A."/>
        </authorList>
    </citation>
    <scope>NUCLEOTIDE SEQUENCE</scope>
    <source>
        <strain evidence="1">MT106</strain>
    </source>
</reference>
<comment type="caution">
    <text evidence="1">The sequence shown here is derived from an EMBL/GenBank/DDBJ whole genome shotgun (WGS) entry which is preliminary data.</text>
</comment>
<dbReference type="AlphaFoldDB" id="A0A9N8YSF6"/>